<dbReference type="PANTHER" id="PTHR43320">
    <property type="entry name" value="SUGAR KINASE"/>
    <property type="match status" value="1"/>
</dbReference>
<evidence type="ECO:0000256" key="1">
    <source>
        <dbReference type="ARBA" id="ARBA00010688"/>
    </source>
</evidence>
<accession>A0ABY3PD13</accession>
<feature type="domain" description="Carbohydrate kinase PfkB" evidence="4">
    <location>
        <begin position="3"/>
        <end position="193"/>
    </location>
</feature>
<evidence type="ECO:0000259" key="4">
    <source>
        <dbReference type="Pfam" id="PF00294"/>
    </source>
</evidence>
<gene>
    <name evidence="5" type="ORF">LN051_00655</name>
</gene>
<dbReference type="Gene3D" id="3.40.1190.20">
    <property type="match status" value="1"/>
</dbReference>
<dbReference type="InterPro" id="IPR052700">
    <property type="entry name" value="Carb_kinase_PfkB-like"/>
</dbReference>
<feature type="domain" description="Carbohydrate kinase PfkB" evidence="4">
    <location>
        <begin position="265"/>
        <end position="303"/>
    </location>
</feature>
<evidence type="ECO:0000313" key="6">
    <source>
        <dbReference type="Proteomes" id="UP001197626"/>
    </source>
</evidence>
<dbReference type="PANTHER" id="PTHR43320:SF2">
    <property type="entry name" value="2-DEHYDRO-3-DEOXYGLUCONOKINASE_2-DEHYDRO-3-DEOXYGALACTONOKINASE"/>
    <property type="match status" value="1"/>
</dbReference>
<sequence>MSVITLGEILLRLSTMQHKRLQDSEALAINFGGAEMNVAIGLSGLGVSTAMLSAVPNNVFGNTIIQTLRKYSVNTEGVYQKKGRLGLYFVEEGYGNRPSKIIYDRSQSVFSHTQSEDFDLEQLMDGYQWFHFTGITPALNAQLFSLIKRAIGVAKSKNMKISCDLNFRSQLWDFQTARQKMSELLYDVDLIFGYEPITLLNEVTGKDKKEGLTRNPPINVLRPLLKEIHETYDITYIAFTQRKNFSPKRNRLHGYISTINNLVETEFVDVEIVDRIGTGDAFSVGILYGLIQQWSLEKTVDFGIQNMCFKHTIPGDFCFASLSEIQTVIHKDNDIDR</sequence>
<dbReference type="InterPro" id="IPR011611">
    <property type="entry name" value="PfkB_dom"/>
</dbReference>
<dbReference type="Pfam" id="PF00294">
    <property type="entry name" value="PfkB"/>
    <property type="match status" value="2"/>
</dbReference>
<dbReference type="EMBL" id="CP086654">
    <property type="protein sequence ID" value="UEX90217.1"/>
    <property type="molecule type" value="Genomic_DNA"/>
</dbReference>
<dbReference type="SUPFAM" id="SSF53613">
    <property type="entry name" value="Ribokinase-like"/>
    <property type="match status" value="1"/>
</dbReference>
<dbReference type="GO" id="GO:0016301">
    <property type="term" value="F:kinase activity"/>
    <property type="evidence" value="ECO:0007669"/>
    <property type="project" value="UniProtKB-KW"/>
</dbReference>
<keyword evidence="2" id="KW-0808">Transferase</keyword>
<keyword evidence="3 5" id="KW-0418">Kinase</keyword>
<keyword evidence="6" id="KW-1185">Reference proteome</keyword>
<name>A0ABY3PD13_9STAP</name>
<reference evidence="5 6" key="1">
    <citation type="journal article" date="2022" name="Pathogens">
        <title>Staphylococcus ratti sp. nov. Isolated from a Lab Rat.</title>
        <authorList>
            <person name="Kovarovic V."/>
            <person name="Sedlacek I."/>
            <person name="Petras P."/>
            <person name="Kralova S."/>
            <person name="Maslanova I."/>
            <person name="Svec P."/>
            <person name="Neumann-Schaal M."/>
            <person name="Botka T."/>
            <person name="Gelbicova T."/>
            <person name="Stankova E."/>
            <person name="Doskar J."/>
            <person name="Pantucek R."/>
        </authorList>
    </citation>
    <scope>NUCLEOTIDE SEQUENCE [LARGE SCALE GENOMIC DNA]</scope>
    <source>
        <strain evidence="5 6">CCM 9025</strain>
    </source>
</reference>
<evidence type="ECO:0000256" key="2">
    <source>
        <dbReference type="ARBA" id="ARBA00022679"/>
    </source>
</evidence>
<evidence type="ECO:0000256" key="3">
    <source>
        <dbReference type="ARBA" id="ARBA00022777"/>
    </source>
</evidence>
<dbReference type="Proteomes" id="UP001197626">
    <property type="component" value="Chromosome"/>
</dbReference>
<dbReference type="RefSeq" id="WP_229292714.1">
    <property type="nucleotide sequence ID" value="NZ_CP086654.1"/>
</dbReference>
<dbReference type="InterPro" id="IPR029056">
    <property type="entry name" value="Ribokinase-like"/>
</dbReference>
<protein>
    <submittedName>
        <fullName evidence="5">Sugar kinase</fullName>
    </submittedName>
</protein>
<organism evidence="5 6">
    <name type="scientific">Staphylococcus ratti</name>
    <dbReference type="NCBI Taxonomy" id="2892440"/>
    <lineage>
        <taxon>Bacteria</taxon>
        <taxon>Bacillati</taxon>
        <taxon>Bacillota</taxon>
        <taxon>Bacilli</taxon>
        <taxon>Bacillales</taxon>
        <taxon>Staphylococcaceae</taxon>
        <taxon>Staphylococcus</taxon>
    </lineage>
</organism>
<comment type="similarity">
    <text evidence="1">Belongs to the carbohydrate kinase PfkB family.</text>
</comment>
<dbReference type="CDD" id="cd01166">
    <property type="entry name" value="KdgK"/>
    <property type="match status" value="1"/>
</dbReference>
<evidence type="ECO:0000313" key="5">
    <source>
        <dbReference type="EMBL" id="UEX90217.1"/>
    </source>
</evidence>
<proteinExistence type="inferred from homology"/>